<name>A0A9B0TT43_CHRAS</name>
<dbReference type="GO" id="GO:0003073">
    <property type="term" value="P:regulation of systemic arterial blood pressure"/>
    <property type="evidence" value="ECO:0007669"/>
    <property type="project" value="TreeGrafter"/>
</dbReference>
<reference evidence="11" key="1">
    <citation type="submission" date="2025-08" db="UniProtKB">
        <authorList>
            <consortium name="RefSeq"/>
        </authorList>
    </citation>
    <scope>IDENTIFICATION</scope>
    <source>
        <tissue evidence="11">Spleen</tissue>
    </source>
</reference>
<organism evidence="10 11">
    <name type="scientific">Chrysochloris asiatica</name>
    <name type="common">Cape golden mole</name>
    <dbReference type="NCBI Taxonomy" id="185453"/>
    <lineage>
        <taxon>Eukaryota</taxon>
        <taxon>Metazoa</taxon>
        <taxon>Chordata</taxon>
        <taxon>Craniata</taxon>
        <taxon>Vertebrata</taxon>
        <taxon>Euteleostomi</taxon>
        <taxon>Mammalia</taxon>
        <taxon>Eutheria</taxon>
        <taxon>Afrotheria</taxon>
        <taxon>Chrysochloridae</taxon>
        <taxon>Chrysochlorinae</taxon>
        <taxon>Chrysochloris</taxon>
    </lineage>
</organism>
<dbReference type="InterPro" id="IPR018114">
    <property type="entry name" value="TRYPSIN_HIS"/>
</dbReference>
<dbReference type="Gene3D" id="2.40.10.10">
    <property type="entry name" value="Trypsin-like serine proteases"/>
    <property type="match status" value="2"/>
</dbReference>
<dbReference type="GeneID" id="102819155"/>
<dbReference type="PROSITE" id="PS50240">
    <property type="entry name" value="TRYPSIN_DOM"/>
    <property type="match status" value="1"/>
</dbReference>
<keyword evidence="4 7" id="KW-0720">Serine protease</keyword>
<dbReference type="PROSITE" id="PS00135">
    <property type="entry name" value="TRYPSIN_SER"/>
    <property type="match status" value="1"/>
</dbReference>
<dbReference type="Proteomes" id="UP000504623">
    <property type="component" value="Unplaced"/>
</dbReference>
<keyword evidence="3 7" id="KW-0378">Hydrolase</keyword>
<keyword evidence="1 7" id="KW-0645">Protease</keyword>
<feature type="signal peptide" evidence="8">
    <location>
        <begin position="1"/>
        <end position="17"/>
    </location>
</feature>
<proteinExistence type="predicted"/>
<evidence type="ECO:0000256" key="6">
    <source>
        <dbReference type="ARBA" id="ARBA00023157"/>
    </source>
</evidence>
<evidence type="ECO:0000256" key="2">
    <source>
        <dbReference type="ARBA" id="ARBA00022729"/>
    </source>
</evidence>
<dbReference type="GO" id="GO:0004252">
    <property type="term" value="F:serine-type endopeptidase activity"/>
    <property type="evidence" value="ECO:0007669"/>
    <property type="project" value="InterPro"/>
</dbReference>
<dbReference type="FunFam" id="2.40.10.10:FF:000120">
    <property type="entry name" value="Putative serine protease"/>
    <property type="match status" value="1"/>
</dbReference>
<dbReference type="RefSeq" id="XP_006868198.1">
    <property type="nucleotide sequence ID" value="XM_006868136.1"/>
</dbReference>
<dbReference type="InterPro" id="IPR033116">
    <property type="entry name" value="TRYPSIN_SER"/>
</dbReference>
<dbReference type="SUPFAM" id="SSF50494">
    <property type="entry name" value="Trypsin-like serine proteases"/>
    <property type="match status" value="1"/>
</dbReference>
<dbReference type="InterPro" id="IPR001314">
    <property type="entry name" value="Peptidase_S1A"/>
</dbReference>
<evidence type="ECO:0000259" key="9">
    <source>
        <dbReference type="PROSITE" id="PS50240"/>
    </source>
</evidence>
<keyword evidence="6" id="KW-1015">Disulfide bond</keyword>
<evidence type="ECO:0000256" key="5">
    <source>
        <dbReference type="ARBA" id="ARBA00023145"/>
    </source>
</evidence>
<dbReference type="PANTHER" id="PTHR24271">
    <property type="entry name" value="KALLIKREIN-RELATED"/>
    <property type="match status" value="1"/>
</dbReference>
<dbReference type="SMART" id="SM00020">
    <property type="entry name" value="Tryp_SPc"/>
    <property type="match status" value="1"/>
</dbReference>
<dbReference type="PROSITE" id="PS00134">
    <property type="entry name" value="TRYPSIN_HIS"/>
    <property type="match status" value="1"/>
</dbReference>
<protein>
    <submittedName>
        <fullName evidence="11">Kallikrein-1-like</fullName>
    </submittedName>
</protein>
<dbReference type="InterPro" id="IPR009003">
    <property type="entry name" value="Peptidase_S1_PA"/>
</dbReference>
<evidence type="ECO:0000256" key="8">
    <source>
        <dbReference type="SAM" id="SignalP"/>
    </source>
</evidence>
<sequence>MWFLVLYLILPLGGTGAVPLTQPRIVGGWECQEHSQPWQVSVHDFNIPQCGGVLIDPKWVLTAAHCKSQHFKIWVGLHNLHELDDPVQFAEVSASFPHPSYNVSDNKPYYSPDEDFSYDLMLLLLKNPVKITDAVKVLALPTTEPEVGSTCTSTGWGSLNPSGTVYPDDLHCIDMKIFKNDVCAKTHIYKITESMLCAGHLEGGKDTCVGDSGGPLVCKGVLQGILSWGDNPCGQVGKPAVYTRVLSYVTWIRETMAANP</sequence>
<dbReference type="CDD" id="cd00190">
    <property type="entry name" value="Tryp_SPc"/>
    <property type="match status" value="1"/>
</dbReference>
<evidence type="ECO:0000256" key="7">
    <source>
        <dbReference type="RuleBase" id="RU363034"/>
    </source>
</evidence>
<evidence type="ECO:0000256" key="1">
    <source>
        <dbReference type="ARBA" id="ARBA00022670"/>
    </source>
</evidence>
<dbReference type="Pfam" id="PF00089">
    <property type="entry name" value="Trypsin"/>
    <property type="match status" value="1"/>
</dbReference>
<dbReference type="GO" id="GO:0031638">
    <property type="term" value="P:zymogen activation"/>
    <property type="evidence" value="ECO:0007669"/>
    <property type="project" value="TreeGrafter"/>
</dbReference>
<dbReference type="GO" id="GO:0030141">
    <property type="term" value="C:secretory granule"/>
    <property type="evidence" value="ECO:0007669"/>
    <property type="project" value="TreeGrafter"/>
</dbReference>
<keyword evidence="2 8" id="KW-0732">Signal</keyword>
<dbReference type="AlphaFoldDB" id="A0A9B0TT43"/>
<feature type="chain" id="PRO_5038898473" evidence="8">
    <location>
        <begin position="18"/>
        <end position="260"/>
    </location>
</feature>
<keyword evidence="5" id="KW-0865">Zymogen</keyword>
<evidence type="ECO:0000313" key="11">
    <source>
        <dbReference type="RefSeq" id="XP_006868198.1"/>
    </source>
</evidence>
<dbReference type="InterPro" id="IPR001254">
    <property type="entry name" value="Trypsin_dom"/>
</dbReference>
<keyword evidence="10" id="KW-1185">Reference proteome</keyword>
<dbReference type="PRINTS" id="PR00722">
    <property type="entry name" value="CHYMOTRYPSIN"/>
</dbReference>
<gene>
    <name evidence="11" type="primary">LOC102819155</name>
</gene>
<accession>A0A9B0TT43</accession>
<dbReference type="OrthoDB" id="10061449at2759"/>
<feature type="domain" description="Peptidase S1" evidence="9">
    <location>
        <begin position="25"/>
        <end position="257"/>
    </location>
</feature>
<dbReference type="InterPro" id="IPR043504">
    <property type="entry name" value="Peptidase_S1_PA_chymotrypsin"/>
</dbReference>
<evidence type="ECO:0000256" key="4">
    <source>
        <dbReference type="ARBA" id="ARBA00022825"/>
    </source>
</evidence>
<evidence type="ECO:0000256" key="3">
    <source>
        <dbReference type="ARBA" id="ARBA00022801"/>
    </source>
</evidence>
<dbReference type="PANTHER" id="PTHR24271:SF47">
    <property type="entry name" value="KALLIKREIN-1"/>
    <property type="match status" value="1"/>
</dbReference>
<evidence type="ECO:0000313" key="10">
    <source>
        <dbReference type="Proteomes" id="UP000504623"/>
    </source>
</evidence>